<dbReference type="PROSITE" id="PS50086">
    <property type="entry name" value="TBC_RABGAP"/>
    <property type="match status" value="1"/>
</dbReference>
<proteinExistence type="predicted"/>
<dbReference type="Pfam" id="PF00566">
    <property type="entry name" value="RabGAP-TBC"/>
    <property type="match status" value="1"/>
</dbReference>
<dbReference type="InterPro" id="IPR050302">
    <property type="entry name" value="Rab_GAP_TBC_domain"/>
</dbReference>
<dbReference type="OMA" id="WYITLFT"/>
<dbReference type="Gene3D" id="1.10.8.270">
    <property type="entry name" value="putative rabgap domain of human tbc1 domain family member 14 like domains"/>
    <property type="match status" value="1"/>
</dbReference>
<dbReference type="PANTHER" id="PTHR47219:SF9">
    <property type="entry name" value="GTPASE ACTIVATING PROTEIN AND CENTROSOME-ASSOCIATED, ISOFORM B"/>
    <property type="match status" value="1"/>
</dbReference>
<dbReference type="SMART" id="SM00164">
    <property type="entry name" value="TBC"/>
    <property type="match status" value="1"/>
</dbReference>
<dbReference type="InterPro" id="IPR000195">
    <property type="entry name" value="Rab-GAP-TBC_dom"/>
</dbReference>
<reference evidence="2" key="1">
    <citation type="journal article" date="2012" name="Proc. Natl. Acad. Sci. U.S.A.">
        <title>Antigenic diversity is generated by distinct evolutionary mechanisms in African trypanosome species.</title>
        <authorList>
            <person name="Jackson A.P."/>
            <person name="Berry A."/>
            <person name="Aslett M."/>
            <person name="Allison H.C."/>
            <person name="Burton P."/>
            <person name="Vavrova-Anderson J."/>
            <person name="Brown R."/>
            <person name="Browne H."/>
            <person name="Corton N."/>
            <person name="Hauser H."/>
            <person name="Gamble J."/>
            <person name="Gilderthorp R."/>
            <person name="Marcello L."/>
            <person name="McQuillan J."/>
            <person name="Otto T.D."/>
            <person name="Quail M.A."/>
            <person name="Sanders M.J."/>
            <person name="van Tonder A."/>
            <person name="Ginger M.L."/>
            <person name="Field M.C."/>
            <person name="Barry J.D."/>
            <person name="Hertz-Fowler C."/>
            <person name="Berriman M."/>
        </authorList>
    </citation>
    <scope>NUCLEOTIDE SEQUENCE</scope>
    <source>
        <strain evidence="2">Y486</strain>
    </source>
</reference>
<feature type="domain" description="Rab-GAP TBC" evidence="1">
    <location>
        <begin position="79"/>
        <end position="272"/>
    </location>
</feature>
<dbReference type="EMBL" id="HE573026">
    <property type="protein sequence ID" value="CCC51808.1"/>
    <property type="molecule type" value="Genomic_DNA"/>
</dbReference>
<accession>G0U7F0</accession>
<dbReference type="GO" id="GO:0005096">
    <property type="term" value="F:GTPase activator activity"/>
    <property type="evidence" value="ECO:0007669"/>
    <property type="project" value="TreeGrafter"/>
</dbReference>
<evidence type="ECO:0000313" key="2">
    <source>
        <dbReference type="EMBL" id="CCC51808.1"/>
    </source>
</evidence>
<dbReference type="InterPro" id="IPR035969">
    <property type="entry name" value="Rab-GAP_TBC_sf"/>
</dbReference>
<organism evidence="2">
    <name type="scientific">Trypanosoma vivax (strain Y486)</name>
    <dbReference type="NCBI Taxonomy" id="1055687"/>
    <lineage>
        <taxon>Eukaryota</taxon>
        <taxon>Discoba</taxon>
        <taxon>Euglenozoa</taxon>
        <taxon>Kinetoplastea</taxon>
        <taxon>Metakinetoplastina</taxon>
        <taxon>Trypanosomatida</taxon>
        <taxon>Trypanosomatidae</taxon>
        <taxon>Trypanosoma</taxon>
        <taxon>Duttonella</taxon>
    </lineage>
</organism>
<dbReference type="FunFam" id="1.10.8.270:FF:000016">
    <property type="entry name" value="TBC1 domain family member 2A"/>
    <property type="match status" value="1"/>
</dbReference>
<evidence type="ECO:0000259" key="1">
    <source>
        <dbReference type="PROSITE" id="PS50086"/>
    </source>
</evidence>
<name>G0U7F0_TRYVY</name>
<dbReference type="VEuPathDB" id="TriTrypDB:TvY486_1008540"/>
<dbReference type="GO" id="GO:0031267">
    <property type="term" value="F:small GTPase binding"/>
    <property type="evidence" value="ECO:0007669"/>
    <property type="project" value="TreeGrafter"/>
</dbReference>
<dbReference type="AlphaFoldDB" id="G0U7F0"/>
<dbReference type="PANTHER" id="PTHR47219">
    <property type="entry name" value="RAB GTPASE-ACTIVATING PROTEIN 1-LIKE"/>
    <property type="match status" value="1"/>
</dbReference>
<dbReference type="Gene3D" id="1.10.472.80">
    <property type="entry name" value="Ypt/Rab-GAP domain of gyp1p, domain 3"/>
    <property type="match status" value="1"/>
</dbReference>
<protein>
    <submittedName>
        <fullName evidence="2">Putative rab-like GTPase activating protein</fullName>
    </submittedName>
</protein>
<gene>
    <name evidence="2" type="ORF">TVY486_1008540</name>
</gene>
<dbReference type="SUPFAM" id="SSF47923">
    <property type="entry name" value="Ypt/Rab-GAP domain of gyp1p"/>
    <property type="match status" value="2"/>
</dbReference>
<sequence length="345" mass="40645">MTGPHRIPLSTVGRTTFRPNETSVTDRYGFYISPEEKAMEEEYIRAHPENAKIQKKWTSALLKWDRISQNEKKALCRQGIPQSRRKTVWPLLLMSYGWEMSEHVAYGQLKTQTIADESVRNMIERDLCRTFPTHRLFAERDGVMQEKLRGVLRAYANHNSSLGYVQGMAFLAATLLLQIEDEESTFWAFVSLMDKPRYLMRSMYVQGFPALFVRFHQLRKLMARHCKRILEQLEEYNIEFCAFAAPWYMTLFSYSLNFTLLSRVWDMFLCEGWKVIHRLAVAFLLLHKEPLERARSEDEFLMALKNIHDKKDPDVLLKKALWVSFKTRELGAWEREHAMSFPNVG</sequence>